<feature type="region of interest" description="Disordered" evidence="1">
    <location>
        <begin position="26"/>
        <end position="48"/>
    </location>
</feature>
<feature type="chain" id="PRO_5040886958" description="DUF4890 domain-containing protein" evidence="2">
    <location>
        <begin position="20"/>
        <end position="135"/>
    </location>
</feature>
<reference evidence="3" key="1">
    <citation type="submission" date="2022-06" db="EMBL/GenBank/DDBJ databases">
        <title>Solitalea sp. MAHUQ-68 isolated from rhizospheric soil.</title>
        <authorList>
            <person name="Huq M.A."/>
        </authorList>
    </citation>
    <scope>NUCLEOTIDE SEQUENCE</scope>
    <source>
        <strain evidence="3">MAHUQ-68</strain>
    </source>
</reference>
<sequence length="135" mass="15559">MKKLILAAVALLFTVAAYSQERTPRSAEERATMQTQKMTKTLSLSEEQQKKVQEINLTSAKKVDELREANAGDRTIMFQGLKKIDEDKDTALKEVLNEKQMADYQTMKKERMDKMKMQMRERKGNKNAPSKKDSI</sequence>
<protein>
    <recommendedName>
        <fullName evidence="5">DUF4890 domain-containing protein</fullName>
    </recommendedName>
</protein>
<name>A0A9X2F6I1_9SPHI</name>
<keyword evidence="4" id="KW-1185">Reference proteome</keyword>
<evidence type="ECO:0000256" key="2">
    <source>
        <dbReference type="SAM" id="SignalP"/>
    </source>
</evidence>
<comment type="caution">
    <text evidence="3">The sequence shown here is derived from an EMBL/GenBank/DDBJ whole genome shotgun (WGS) entry which is preliminary data.</text>
</comment>
<organism evidence="3 4">
    <name type="scientific">Solitalea agri</name>
    <dbReference type="NCBI Taxonomy" id="2953739"/>
    <lineage>
        <taxon>Bacteria</taxon>
        <taxon>Pseudomonadati</taxon>
        <taxon>Bacteroidota</taxon>
        <taxon>Sphingobacteriia</taxon>
        <taxon>Sphingobacteriales</taxon>
        <taxon>Sphingobacteriaceae</taxon>
        <taxon>Solitalea</taxon>
    </lineage>
</organism>
<feature type="signal peptide" evidence="2">
    <location>
        <begin position="1"/>
        <end position="19"/>
    </location>
</feature>
<evidence type="ECO:0000313" key="4">
    <source>
        <dbReference type="Proteomes" id="UP001155182"/>
    </source>
</evidence>
<gene>
    <name evidence="3" type="ORF">NF867_01955</name>
</gene>
<dbReference type="AlphaFoldDB" id="A0A9X2F6I1"/>
<evidence type="ECO:0008006" key="5">
    <source>
        <dbReference type="Google" id="ProtNLM"/>
    </source>
</evidence>
<feature type="compositionally biased region" description="Polar residues" evidence="1">
    <location>
        <begin position="32"/>
        <end position="46"/>
    </location>
</feature>
<proteinExistence type="predicted"/>
<evidence type="ECO:0000256" key="1">
    <source>
        <dbReference type="SAM" id="MobiDB-lite"/>
    </source>
</evidence>
<dbReference type="RefSeq" id="WP_252585861.1">
    <property type="nucleotide sequence ID" value="NZ_JAMWYS010000006.1"/>
</dbReference>
<dbReference type="Proteomes" id="UP001155182">
    <property type="component" value="Unassembled WGS sequence"/>
</dbReference>
<keyword evidence="2" id="KW-0732">Signal</keyword>
<evidence type="ECO:0000313" key="3">
    <source>
        <dbReference type="EMBL" id="MCO4291628.1"/>
    </source>
</evidence>
<dbReference type="EMBL" id="JAMWYS010000006">
    <property type="protein sequence ID" value="MCO4291628.1"/>
    <property type="molecule type" value="Genomic_DNA"/>
</dbReference>
<accession>A0A9X2F6I1</accession>